<dbReference type="RefSeq" id="WP_098028303.1">
    <property type="nucleotide sequence ID" value="NZ_CP022378.1"/>
</dbReference>
<name>A0A286NTW1_9FLAO</name>
<accession>A0A286NTW1</accession>
<gene>
    <name evidence="1" type="ORF">CGC48_02255</name>
</gene>
<evidence type="ECO:0000313" key="2">
    <source>
        <dbReference type="Proteomes" id="UP000242855"/>
    </source>
</evidence>
<reference evidence="1 2" key="1">
    <citation type="journal article" date="2017" name="Genome Announc.">
        <title>Twelve Complete Reference Genomes of Clinical Isolates in the Capnocytophaga Genus.</title>
        <authorList>
            <person name="Villarma A."/>
            <person name="Gulvik C.A."/>
            <person name="Rowe L.A."/>
            <person name="Sheth M."/>
            <person name="Juieng P."/>
            <person name="Nicholson A.C."/>
            <person name="Loparev V.N."/>
            <person name="McQuiston J.R."/>
        </authorList>
    </citation>
    <scope>NUCLEOTIDE SEQUENCE [LARGE SCALE GENOMIC DNA]</scope>
    <source>
        <strain evidence="1 2">G7591</strain>
    </source>
</reference>
<sequence>MSTAIGLKENQHIPKKELILYHKSEKIDNMKKIFLYIFMLRVLFACQNNKVSITNNENISSITQENKKMDSIGCKKAIMGEIKLSEIEKVTLNTKLLEIVKQDKKYKYSCADTANYEYVLLTKDSLSITEIEPLTFSIKMEKVSEKELLIIKESHVPNKFRVSIVDNQNGITFWECINQDGEILEEPFSFYAIPVENLNKACLETQVCD</sequence>
<dbReference type="GeneID" id="96780616"/>
<protein>
    <submittedName>
        <fullName evidence="1">Uncharacterized protein</fullName>
    </submittedName>
</protein>
<evidence type="ECO:0000313" key="1">
    <source>
        <dbReference type="EMBL" id="ATA67554.1"/>
    </source>
</evidence>
<organism evidence="1 2">
    <name type="scientific">Capnocytophaga cynodegmi</name>
    <dbReference type="NCBI Taxonomy" id="28189"/>
    <lineage>
        <taxon>Bacteria</taxon>
        <taxon>Pseudomonadati</taxon>
        <taxon>Bacteroidota</taxon>
        <taxon>Flavobacteriia</taxon>
        <taxon>Flavobacteriales</taxon>
        <taxon>Flavobacteriaceae</taxon>
        <taxon>Capnocytophaga</taxon>
    </lineage>
</organism>
<dbReference type="AlphaFoldDB" id="A0A286NTW1"/>
<dbReference type="EMBL" id="CP022378">
    <property type="protein sequence ID" value="ATA67554.1"/>
    <property type="molecule type" value="Genomic_DNA"/>
</dbReference>
<dbReference type="KEGG" id="ccyn:CGC48_02255"/>
<dbReference type="Proteomes" id="UP000242855">
    <property type="component" value="Chromosome"/>
</dbReference>
<proteinExistence type="predicted"/>